<comment type="catalytic activity">
    <reaction evidence="16 17">
        <text>di-trans,octa-cis-undecaprenyl diphosphate + H2O = di-trans,octa-cis-undecaprenyl phosphate + phosphate + H(+)</text>
        <dbReference type="Rhea" id="RHEA:28094"/>
        <dbReference type="ChEBI" id="CHEBI:15377"/>
        <dbReference type="ChEBI" id="CHEBI:15378"/>
        <dbReference type="ChEBI" id="CHEBI:43474"/>
        <dbReference type="ChEBI" id="CHEBI:58405"/>
        <dbReference type="ChEBI" id="CHEBI:60392"/>
        <dbReference type="EC" id="3.6.1.27"/>
    </reaction>
</comment>
<dbReference type="PANTHER" id="PTHR30622:SF3">
    <property type="entry name" value="UNDECAPRENYL-DIPHOSPHATASE"/>
    <property type="match status" value="1"/>
</dbReference>
<proteinExistence type="inferred from homology"/>
<evidence type="ECO:0000256" key="10">
    <source>
        <dbReference type="ARBA" id="ARBA00022989"/>
    </source>
</evidence>
<dbReference type="PANTHER" id="PTHR30622">
    <property type="entry name" value="UNDECAPRENYL-DIPHOSPHATASE"/>
    <property type="match status" value="1"/>
</dbReference>
<comment type="miscellaneous">
    <text evidence="17">Bacitracin is thought to be involved in the inhibition of peptidoglycan synthesis by sequestering undecaprenyl diphosphate, thereby reducing the pool of lipid carrier available.</text>
</comment>
<keyword evidence="19" id="KW-1185">Reference proteome</keyword>
<organism evidence="18 19">
    <name type="scientific">Negativicoccus succinicivorans</name>
    <dbReference type="NCBI Taxonomy" id="620903"/>
    <lineage>
        <taxon>Bacteria</taxon>
        <taxon>Bacillati</taxon>
        <taxon>Bacillota</taxon>
        <taxon>Negativicutes</taxon>
        <taxon>Veillonellales</taxon>
        <taxon>Veillonellaceae</taxon>
        <taxon>Negativicoccus</taxon>
    </lineage>
</organism>
<evidence type="ECO:0000256" key="17">
    <source>
        <dbReference type="HAMAP-Rule" id="MF_01006"/>
    </source>
</evidence>
<evidence type="ECO:0000256" key="13">
    <source>
        <dbReference type="ARBA" id="ARBA00023316"/>
    </source>
</evidence>
<keyword evidence="6 17" id="KW-0812">Transmembrane</keyword>
<keyword evidence="8 17" id="KW-0133">Cell shape</keyword>
<feature type="transmembrane region" description="Helical" evidence="17">
    <location>
        <begin position="106"/>
        <end position="126"/>
    </location>
</feature>
<evidence type="ECO:0000256" key="16">
    <source>
        <dbReference type="ARBA" id="ARBA00047594"/>
    </source>
</evidence>
<sequence length="264" mass="29556">MYEYFAALIIGIVEGITEYIPVSSTGHMIIVGDMIGFSGTKESVFEVFIQLGAILSVLLIYKDKFKMMLRRENWFKKRGTSCYNLVCAMLPAMAIGYLTHHFIKTYLFGWQTVVIGLILGGILMLFAERVNIRTRTADVDAITTKQAVLIGVFQVLSLWPGFSRSGSTISGGLLLGISRKAAADFSFIMAAPLMFVACTYDLLKIWRYLHWSDFGIFALGFVTAAVVAYASVLWFLKFLNNSSLASFAYYRFALAVATCLYFWL</sequence>
<evidence type="ECO:0000313" key="18">
    <source>
        <dbReference type="EMBL" id="MBB6477322.1"/>
    </source>
</evidence>
<keyword evidence="10 17" id="KW-1133">Transmembrane helix</keyword>
<comment type="similarity">
    <text evidence="2 17">Belongs to the UppP family.</text>
</comment>
<comment type="caution">
    <text evidence="18">The sequence shown here is derived from an EMBL/GenBank/DDBJ whole genome shotgun (WGS) entry which is preliminary data.</text>
</comment>
<evidence type="ECO:0000256" key="8">
    <source>
        <dbReference type="ARBA" id="ARBA00022960"/>
    </source>
</evidence>
<evidence type="ECO:0000256" key="3">
    <source>
        <dbReference type="ARBA" id="ARBA00012374"/>
    </source>
</evidence>
<keyword evidence="12 17" id="KW-0046">Antibiotic resistance</keyword>
<evidence type="ECO:0000256" key="14">
    <source>
        <dbReference type="ARBA" id="ARBA00032707"/>
    </source>
</evidence>
<evidence type="ECO:0000256" key="7">
    <source>
        <dbReference type="ARBA" id="ARBA00022801"/>
    </source>
</evidence>
<gene>
    <name evidence="17" type="primary">uppP</name>
    <name evidence="18" type="ORF">HNR45_000344</name>
</gene>
<keyword evidence="5 17" id="KW-1003">Cell membrane</keyword>
<dbReference type="AlphaFoldDB" id="A0A841R423"/>
<reference evidence="18 19" key="1">
    <citation type="submission" date="2020-08" db="EMBL/GenBank/DDBJ databases">
        <title>Genomic Encyclopedia of Type Strains, Phase IV (KMG-IV): sequencing the most valuable type-strain genomes for metagenomic binning, comparative biology and taxonomic classification.</title>
        <authorList>
            <person name="Goeker M."/>
        </authorList>
    </citation>
    <scope>NUCLEOTIDE SEQUENCE [LARGE SCALE GENOMIC DNA]</scope>
    <source>
        <strain evidence="18 19">DSM 21255</strain>
    </source>
</reference>
<dbReference type="Proteomes" id="UP000591941">
    <property type="component" value="Unassembled WGS sequence"/>
</dbReference>
<feature type="transmembrane region" description="Helical" evidence="17">
    <location>
        <begin position="43"/>
        <end position="61"/>
    </location>
</feature>
<dbReference type="NCBIfam" id="NF001389">
    <property type="entry name" value="PRK00281.1-2"/>
    <property type="match status" value="1"/>
</dbReference>
<evidence type="ECO:0000256" key="4">
    <source>
        <dbReference type="ARBA" id="ARBA00021581"/>
    </source>
</evidence>
<dbReference type="GO" id="GO:0046677">
    <property type="term" value="P:response to antibiotic"/>
    <property type="evidence" value="ECO:0007669"/>
    <property type="project" value="UniProtKB-UniRule"/>
</dbReference>
<evidence type="ECO:0000256" key="11">
    <source>
        <dbReference type="ARBA" id="ARBA00023136"/>
    </source>
</evidence>
<dbReference type="InterPro" id="IPR003824">
    <property type="entry name" value="UppP"/>
</dbReference>
<dbReference type="GO" id="GO:0071555">
    <property type="term" value="P:cell wall organization"/>
    <property type="evidence" value="ECO:0007669"/>
    <property type="project" value="UniProtKB-KW"/>
</dbReference>
<dbReference type="GO" id="GO:0009252">
    <property type="term" value="P:peptidoglycan biosynthetic process"/>
    <property type="evidence" value="ECO:0007669"/>
    <property type="project" value="UniProtKB-KW"/>
</dbReference>
<evidence type="ECO:0000256" key="15">
    <source>
        <dbReference type="ARBA" id="ARBA00032932"/>
    </source>
</evidence>
<evidence type="ECO:0000256" key="12">
    <source>
        <dbReference type="ARBA" id="ARBA00023251"/>
    </source>
</evidence>
<name>A0A841R423_9FIRM</name>
<evidence type="ECO:0000256" key="9">
    <source>
        <dbReference type="ARBA" id="ARBA00022984"/>
    </source>
</evidence>
<feature type="transmembrane region" description="Helical" evidence="17">
    <location>
        <begin position="215"/>
        <end position="235"/>
    </location>
</feature>
<keyword evidence="11 17" id="KW-0472">Membrane</keyword>
<dbReference type="GO" id="GO:0008360">
    <property type="term" value="P:regulation of cell shape"/>
    <property type="evidence" value="ECO:0007669"/>
    <property type="project" value="UniProtKB-KW"/>
</dbReference>
<accession>A0A841R423</accession>
<feature type="transmembrane region" description="Helical" evidence="17">
    <location>
        <begin position="82"/>
        <end position="100"/>
    </location>
</feature>
<keyword evidence="7 17" id="KW-0378">Hydrolase</keyword>
<evidence type="ECO:0000256" key="5">
    <source>
        <dbReference type="ARBA" id="ARBA00022475"/>
    </source>
</evidence>
<dbReference type="GO" id="GO:0005886">
    <property type="term" value="C:plasma membrane"/>
    <property type="evidence" value="ECO:0007669"/>
    <property type="project" value="UniProtKB-SubCell"/>
</dbReference>
<dbReference type="HAMAP" id="MF_01006">
    <property type="entry name" value="Undec_diphosphatase"/>
    <property type="match status" value="1"/>
</dbReference>
<comment type="subcellular location">
    <subcellularLocation>
        <location evidence="1 17">Cell membrane</location>
        <topology evidence="1 17">Multi-pass membrane protein</topology>
    </subcellularLocation>
</comment>
<protein>
    <recommendedName>
        <fullName evidence="4 17">Undecaprenyl-diphosphatase</fullName>
        <ecNumber evidence="3 17">3.6.1.27</ecNumber>
    </recommendedName>
    <alternativeName>
        <fullName evidence="15 17">Bacitracin resistance protein</fullName>
    </alternativeName>
    <alternativeName>
        <fullName evidence="14 17">Undecaprenyl pyrophosphate phosphatase</fullName>
    </alternativeName>
</protein>
<dbReference type="NCBIfam" id="NF001390">
    <property type="entry name" value="PRK00281.1-4"/>
    <property type="match status" value="1"/>
</dbReference>
<feature type="transmembrane region" description="Helical" evidence="17">
    <location>
        <begin position="147"/>
        <end position="165"/>
    </location>
</feature>
<evidence type="ECO:0000256" key="1">
    <source>
        <dbReference type="ARBA" id="ARBA00004651"/>
    </source>
</evidence>
<evidence type="ECO:0000256" key="2">
    <source>
        <dbReference type="ARBA" id="ARBA00010621"/>
    </source>
</evidence>
<dbReference type="GeneID" id="93485634"/>
<evidence type="ECO:0000256" key="6">
    <source>
        <dbReference type="ARBA" id="ARBA00022692"/>
    </source>
</evidence>
<feature type="transmembrane region" description="Helical" evidence="17">
    <location>
        <begin position="185"/>
        <end position="203"/>
    </location>
</feature>
<dbReference type="OrthoDB" id="9808289at2"/>
<dbReference type="EC" id="3.6.1.27" evidence="3 17"/>
<evidence type="ECO:0000313" key="19">
    <source>
        <dbReference type="Proteomes" id="UP000591941"/>
    </source>
</evidence>
<feature type="transmembrane region" description="Helical" evidence="17">
    <location>
        <begin position="247"/>
        <end position="263"/>
    </location>
</feature>
<keyword evidence="9 17" id="KW-0573">Peptidoglycan synthesis</keyword>
<dbReference type="EMBL" id="JACHHI010000001">
    <property type="protein sequence ID" value="MBB6477322.1"/>
    <property type="molecule type" value="Genomic_DNA"/>
</dbReference>
<comment type="function">
    <text evidence="17">Catalyzes the dephosphorylation of undecaprenyl diphosphate (UPP). Confers resistance to bacitracin.</text>
</comment>
<dbReference type="NCBIfam" id="TIGR00753">
    <property type="entry name" value="undec_PP_bacA"/>
    <property type="match status" value="1"/>
</dbReference>
<dbReference type="GO" id="GO:0050380">
    <property type="term" value="F:undecaprenyl-diphosphatase activity"/>
    <property type="evidence" value="ECO:0007669"/>
    <property type="project" value="UniProtKB-UniRule"/>
</dbReference>
<dbReference type="Pfam" id="PF02673">
    <property type="entry name" value="BacA"/>
    <property type="match status" value="1"/>
</dbReference>
<dbReference type="RefSeq" id="WP_159821771.1">
    <property type="nucleotide sequence ID" value="NZ_CABWNB010000001.1"/>
</dbReference>
<keyword evidence="13 17" id="KW-0961">Cell wall biogenesis/degradation</keyword>